<feature type="non-terminal residue" evidence="1">
    <location>
        <position position="1"/>
    </location>
</feature>
<evidence type="ECO:0000313" key="1">
    <source>
        <dbReference type="EMBL" id="CAK0869951.1"/>
    </source>
</evidence>
<comment type="caution">
    <text evidence="1">The sequence shown here is derived from an EMBL/GenBank/DDBJ whole genome shotgun (WGS) entry which is preliminary data.</text>
</comment>
<protein>
    <submittedName>
        <fullName evidence="1">Uncharacterized protein</fullName>
    </submittedName>
</protein>
<feature type="non-terminal residue" evidence="1">
    <location>
        <position position="125"/>
    </location>
</feature>
<dbReference type="EMBL" id="CAUYUJ010016907">
    <property type="protein sequence ID" value="CAK0869951.1"/>
    <property type="molecule type" value="Genomic_DNA"/>
</dbReference>
<accession>A0ABN9VDF6</accession>
<evidence type="ECO:0000313" key="2">
    <source>
        <dbReference type="Proteomes" id="UP001189429"/>
    </source>
</evidence>
<organism evidence="1 2">
    <name type="scientific">Prorocentrum cordatum</name>
    <dbReference type="NCBI Taxonomy" id="2364126"/>
    <lineage>
        <taxon>Eukaryota</taxon>
        <taxon>Sar</taxon>
        <taxon>Alveolata</taxon>
        <taxon>Dinophyceae</taxon>
        <taxon>Prorocentrales</taxon>
        <taxon>Prorocentraceae</taxon>
        <taxon>Prorocentrum</taxon>
    </lineage>
</organism>
<proteinExistence type="predicted"/>
<keyword evidence="2" id="KW-1185">Reference proteome</keyword>
<sequence length="125" mass="12832">EGRPPRAMSQSTLAQLGASYGRVVEETLRRVGAQQHTSEAVEELGRRWRAALEQELGRLGGALGCHGASGGLLPAECPAGPELMPEALPPALQGPGGFAASHVEQRGAHVELPGLAPWLAGGEAG</sequence>
<gene>
    <name evidence="1" type="ORF">PCOR1329_LOCUS56178</name>
</gene>
<name>A0ABN9VDF6_9DINO</name>
<dbReference type="Proteomes" id="UP001189429">
    <property type="component" value="Unassembled WGS sequence"/>
</dbReference>
<reference evidence="1" key="1">
    <citation type="submission" date="2023-10" db="EMBL/GenBank/DDBJ databases">
        <authorList>
            <person name="Chen Y."/>
            <person name="Shah S."/>
            <person name="Dougan E. K."/>
            <person name="Thang M."/>
            <person name="Chan C."/>
        </authorList>
    </citation>
    <scope>NUCLEOTIDE SEQUENCE [LARGE SCALE GENOMIC DNA]</scope>
</reference>